<evidence type="ECO:0000256" key="1">
    <source>
        <dbReference type="SAM" id="SignalP"/>
    </source>
</evidence>
<gene>
    <name evidence="2" type="ORF">D0466_19275</name>
</gene>
<feature type="chain" id="PRO_5039430854" evidence="1">
    <location>
        <begin position="20"/>
        <end position="253"/>
    </location>
</feature>
<proteinExistence type="predicted"/>
<accession>A0A372L8E1</accession>
<name>A0A372L8E1_9BACI</name>
<dbReference type="EMBL" id="QVTD01000017">
    <property type="protein sequence ID" value="RFU61125.1"/>
    <property type="molecule type" value="Genomic_DNA"/>
</dbReference>
<dbReference type="Gene3D" id="3.30.200.270">
    <property type="match status" value="1"/>
</dbReference>
<keyword evidence="1" id="KW-0732">Signal</keyword>
<dbReference type="RefSeq" id="WP_117324159.1">
    <property type="nucleotide sequence ID" value="NZ_QVTD01000017.1"/>
</dbReference>
<comment type="caution">
    <text evidence="2">The sequence shown here is derived from an EMBL/GenBank/DDBJ whole genome shotgun (WGS) entry which is preliminary data.</text>
</comment>
<sequence>MKKKTLFTSLLALALSAQIALPSGSAQSPKGTQEISVVINGVKVHGDGTRWASGTGWVDAKGYSELLGLKYSFKEKKKEFKVNGKTLAARIYNGRPAVKARDIAKATGAENVLLDRSKKVWEYYVLDLPNGSISLEGTKDVMAPGVPGMGQHWGSPAELPLGPIYGVEKGKLVFIEQMISQEDFANGKNYVNIPGMKGLPSPAIVHSDVEFVPHGHPGFEVPHFDIHHYFVTHKEHLKFSMPPGGTTPPGHQH</sequence>
<dbReference type="OrthoDB" id="2867208at2"/>
<organism evidence="2 3">
    <name type="scientific">Peribacillus glennii</name>
    <dbReference type="NCBI Taxonomy" id="2303991"/>
    <lineage>
        <taxon>Bacteria</taxon>
        <taxon>Bacillati</taxon>
        <taxon>Bacillota</taxon>
        <taxon>Bacilli</taxon>
        <taxon>Bacillales</taxon>
        <taxon>Bacillaceae</taxon>
        <taxon>Peribacillus</taxon>
    </lineage>
</organism>
<protein>
    <submittedName>
        <fullName evidence="2">Uncharacterized protein</fullName>
    </submittedName>
</protein>
<dbReference type="AlphaFoldDB" id="A0A372L8E1"/>
<dbReference type="Proteomes" id="UP000262939">
    <property type="component" value="Unassembled WGS sequence"/>
</dbReference>
<evidence type="ECO:0000313" key="2">
    <source>
        <dbReference type="EMBL" id="RFU61125.1"/>
    </source>
</evidence>
<reference evidence="2 3" key="1">
    <citation type="submission" date="2018-08" db="EMBL/GenBank/DDBJ databases">
        <title>Bacillus chawlae sp. nov., Bacillus glennii sp. nov., and Bacillus saganii sp. nov. Isolated from the Vehicle Assembly Building at Kennedy Space Center where the Viking Spacecraft were Assembled.</title>
        <authorList>
            <person name="Seuylemezian A."/>
            <person name="Vaishampayan P."/>
        </authorList>
    </citation>
    <scope>NUCLEOTIDE SEQUENCE [LARGE SCALE GENOMIC DNA]</scope>
    <source>
        <strain evidence="2 3">V44-8</strain>
    </source>
</reference>
<feature type="signal peptide" evidence="1">
    <location>
        <begin position="1"/>
        <end position="19"/>
    </location>
</feature>
<evidence type="ECO:0000313" key="3">
    <source>
        <dbReference type="Proteomes" id="UP000262939"/>
    </source>
</evidence>
<keyword evidence="3" id="KW-1185">Reference proteome</keyword>